<keyword evidence="9" id="KW-0131">Cell cycle</keyword>
<keyword evidence="6 7" id="KW-0804">Transcription</keyword>
<evidence type="ECO:0000259" key="8">
    <source>
        <dbReference type="PROSITE" id="PS51740"/>
    </source>
</evidence>
<dbReference type="CDD" id="cd16321">
    <property type="entry name" value="MraZ_C"/>
    <property type="match status" value="1"/>
</dbReference>
<dbReference type="AlphaFoldDB" id="A0A420ZCE9"/>
<sequence length="143" mass="16377">MDNSFIGEYNHSLDNKGRLAIPAKFRSSLKKGAVVTKGLDGCLFMYTEKEWNKWVAKLSEMSTSQGKSRAFARLMLAGAMPVRIDVQGRINLPKYLIDFAKLKNNVVIAGLMNRLEIWDEKTWDKYKKQTEPESEKIAEELFV</sequence>
<keyword evidence="4 7" id="KW-0805">Transcription regulation</keyword>
<dbReference type="InterPro" id="IPR035642">
    <property type="entry name" value="MraZ_N"/>
</dbReference>
<keyword evidence="2 7" id="KW-0963">Cytoplasm</keyword>
<comment type="subunit">
    <text evidence="7">Forms oligomers.</text>
</comment>
<dbReference type="PANTHER" id="PTHR34701">
    <property type="entry name" value="TRANSCRIPTIONAL REGULATOR MRAZ"/>
    <property type="match status" value="1"/>
</dbReference>
<gene>
    <name evidence="7" type="primary">mraZ</name>
    <name evidence="9" type="ORF">DRH29_03140</name>
</gene>
<dbReference type="InterPro" id="IPR035644">
    <property type="entry name" value="MraZ_C"/>
</dbReference>
<dbReference type="SUPFAM" id="SSF89447">
    <property type="entry name" value="AbrB/MazE/MraZ-like"/>
    <property type="match status" value="1"/>
</dbReference>
<dbReference type="Gene3D" id="3.40.1550.20">
    <property type="entry name" value="Transcriptional regulator MraZ domain"/>
    <property type="match status" value="1"/>
</dbReference>
<dbReference type="GO" id="GO:0009295">
    <property type="term" value="C:nucleoid"/>
    <property type="evidence" value="ECO:0007669"/>
    <property type="project" value="UniProtKB-SubCell"/>
</dbReference>
<keyword evidence="5 7" id="KW-0238">DNA-binding</keyword>
<dbReference type="InterPro" id="IPR037914">
    <property type="entry name" value="SpoVT-AbrB_sf"/>
</dbReference>
<dbReference type="PROSITE" id="PS51740">
    <property type="entry name" value="SPOVT_ABRB"/>
    <property type="match status" value="2"/>
</dbReference>
<dbReference type="InterPro" id="IPR038619">
    <property type="entry name" value="MraZ_sf"/>
</dbReference>
<proteinExistence type="inferred from homology"/>
<dbReference type="GO" id="GO:2000143">
    <property type="term" value="P:negative regulation of DNA-templated transcription initiation"/>
    <property type="evidence" value="ECO:0007669"/>
    <property type="project" value="TreeGrafter"/>
</dbReference>
<dbReference type="NCBIfam" id="TIGR00242">
    <property type="entry name" value="division/cell wall cluster transcriptional repressor MraZ"/>
    <property type="match status" value="1"/>
</dbReference>
<evidence type="ECO:0000256" key="1">
    <source>
        <dbReference type="ARBA" id="ARBA00013860"/>
    </source>
</evidence>
<accession>A0A420ZCE9</accession>
<dbReference type="CDD" id="cd16320">
    <property type="entry name" value="MraZ_N"/>
    <property type="match status" value="1"/>
</dbReference>
<evidence type="ECO:0000313" key="10">
    <source>
        <dbReference type="Proteomes" id="UP000281261"/>
    </source>
</evidence>
<evidence type="ECO:0000256" key="6">
    <source>
        <dbReference type="ARBA" id="ARBA00023163"/>
    </source>
</evidence>
<dbReference type="GO" id="GO:0051301">
    <property type="term" value="P:cell division"/>
    <property type="evidence" value="ECO:0007669"/>
    <property type="project" value="UniProtKB-KW"/>
</dbReference>
<evidence type="ECO:0000256" key="5">
    <source>
        <dbReference type="ARBA" id="ARBA00023125"/>
    </source>
</evidence>
<evidence type="ECO:0000313" key="9">
    <source>
        <dbReference type="EMBL" id="RLC37048.1"/>
    </source>
</evidence>
<dbReference type="PANTHER" id="PTHR34701:SF1">
    <property type="entry name" value="TRANSCRIPTIONAL REGULATOR MRAZ"/>
    <property type="match status" value="1"/>
</dbReference>
<dbReference type="EMBL" id="QMNG01000014">
    <property type="protein sequence ID" value="RLC37048.1"/>
    <property type="molecule type" value="Genomic_DNA"/>
</dbReference>
<dbReference type="GO" id="GO:0003700">
    <property type="term" value="F:DNA-binding transcription factor activity"/>
    <property type="evidence" value="ECO:0007669"/>
    <property type="project" value="UniProtKB-UniRule"/>
</dbReference>
<keyword evidence="9" id="KW-0132">Cell division</keyword>
<dbReference type="InterPro" id="IPR003444">
    <property type="entry name" value="MraZ"/>
</dbReference>
<comment type="caution">
    <text evidence="9">The sequence shown here is derived from an EMBL/GenBank/DDBJ whole genome shotgun (WGS) entry which is preliminary data.</text>
</comment>
<evidence type="ECO:0000256" key="7">
    <source>
        <dbReference type="HAMAP-Rule" id="MF_01008"/>
    </source>
</evidence>
<dbReference type="Pfam" id="PF02381">
    <property type="entry name" value="MraZ"/>
    <property type="match status" value="2"/>
</dbReference>
<dbReference type="HAMAP" id="MF_01008">
    <property type="entry name" value="MraZ"/>
    <property type="match status" value="1"/>
</dbReference>
<dbReference type="Proteomes" id="UP000281261">
    <property type="component" value="Unassembled WGS sequence"/>
</dbReference>
<dbReference type="InterPro" id="IPR020603">
    <property type="entry name" value="MraZ_dom"/>
</dbReference>
<comment type="similarity">
    <text evidence="7">Belongs to the MraZ family.</text>
</comment>
<reference evidence="9 10" key="1">
    <citation type="submission" date="2018-06" db="EMBL/GenBank/DDBJ databases">
        <title>Extensive metabolic versatility and redundancy in microbially diverse, dynamic hydrothermal sediments.</title>
        <authorList>
            <person name="Dombrowski N."/>
            <person name="Teske A."/>
            <person name="Baker B.J."/>
        </authorList>
    </citation>
    <scope>NUCLEOTIDE SEQUENCE [LARGE SCALE GENOMIC DNA]</scope>
    <source>
        <strain evidence="9">B79_G16</strain>
    </source>
</reference>
<evidence type="ECO:0000256" key="3">
    <source>
        <dbReference type="ARBA" id="ARBA00022737"/>
    </source>
</evidence>
<dbReference type="GO" id="GO:0000976">
    <property type="term" value="F:transcription cis-regulatory region binding"/>
    <property type="evidence" value="ECO:0007669"/>
    <property type="project" value="TreeGrafter"/>
</dbReference>
<comment type="subcellular location">
    <subcellularLocation>
        <location evidence="7">Cytoplasm</location>
        <location evidence="7">Nucleoid</location>
    </subcellularLocation>
</comment>
<dbReference type="InterPro" id="IPR007159">
    <property type="entry name" value="SpoVT-AbrB_dom"/>
</dbReference>
<name>A0A420ZCE9_UNCK3</name>
<keyword evidence="3" id="KW-0677">Repeat</keyword>
<dbReference type="GO" id="GO:0005737">
    <property type="term" value="C:cytoplasm"/>
    <property type="evidence" value="ECO:0007669"/>
    <property type="project" value="UniProtKB-UniRule"/>
</dbReference>
<evidence type="ECO:0000256" key="2">
    <source>
        <dbReference type="ARBA" id="ARBA00022490"/>
    </source>
</evidence>
<organism evidence="9 10">
    <name type="scientific">candidate division Kazan bacterium</name>
    <dbReference type="NCBI Taxonomy" id="2202143"/>
    <lineage>
        <taxon>Bacteria</taxon>
        <taxon>Bacteria division Kazan-3B-28</taxon>
    </lineage>
</organism>
<feature type="domain" description="SpoVT-AbrB" evidence="8">
    <location>
        <begin position="8"/>
        <end position="50"/>
    </location>
</feature>
<feature type="domain" description="SpoVT-AbrB" evidence="8">
    <location>
        <begin position="79"/>
        <end position="122"/>
    </location>
</feature>
<protein>
    <recommendedName>
        <fullName evidence="1 7">Transcriptional regulator MraZ</fullName>
    </recommendedName>
</protein>
<evidence type="ECO:0000256" key="4">
    <source>
        <dbReference type="ARBA" id="ARBA00023015"/>
    </source>
</evidence>